<dbReference type="InterPro" id="IPR054722">
    <property type="entry name" value="PolX-like_BBD"/>
</dbReference>
<dbReference type="Pfam" id="PF22936">
    <property type="entry name" value="Pol_BBD"/>
    <property type="match status" value="1"/>
</dbReference>
<dbReference type="InterPro" id="IPR013103">
    <property type="entry name" value="RVT_2"/>
</dbReference>
<dbReference type="InterPro" id="IPR001878">
    <property type="entry name" value="Znf_CCHC"/>
</dbReference>
<dbReference type="InterPro" id="IPR036397">
    <property type="entry name" value="RNaseH_sf"/>
</dbReference>
<protein>
    <recommendedName>
        <fullName evidence="4">CCHC-type domain-containing protein</fullName>
    </recommendedName>
</protein>
<keyword evidence="1" id="KW-0064">Aspartyl protease</keyword>
<dbReference type="InterPro" id="IPR025724">
    <property type="entry name" value="GAG-pre-integrase_dom"/>
</dbReference>
<dbReference type="SUPFAM" id="SSF56672">
    <property type="entry name" value="DNA/RNA polymerases"/>
    <property type="match status" value="1"/>
</dbReference>
<dbReference type="Gene3D" id="3.30.420.10">
    <property type="entry name" value="Ribonuclease H-like superfamily/Ribonuclease H"/>
    <property type="match status" value="2"/>
</dbReference>
<keyword evidence="2" id="KW-0862">Zinc</keyword>
<dbReference type="Pfam" id="PF13976">
    <property type="entry name" value="gag_pre-integrs"/>
    <property type="match status" value="1"/>
</dbReference>
<dbReference type="Pfam" id="PF07727">
    <property type="entry name" value="RVT_2"/>
    <property type="match status" value="2"/>
</dbReference>
<dbReference type="AlphaFoldDB" id="A0A6A2WKN9"/>
<feature type="compositionally biased region" description="Acidic residues" evidence="3">
    <location>
        <begin position="695"/>
        <end position="706"/>
    </location>
</feature>
<dbReference type="SUPFAM" id="SSF53098">
    <property type="entry name" value="Ribonuclease H-like"/>
    <property type="match status" value="1"/>
</dbReference>
<organism evidence="5 6">
    <name type="scientific">Hibiscus syriacus</name>
    <name type="common">Rose of Sharon</name>
    <dbReference type="NCBI Taxonomy" id="106335"/>
    <lineage>
        <taxon>Eukaryota</taxon>
        <taxon>Viridiplantae</taxon>
        <taxon>Streptophyta</taxon>
        <taxon>Embryophyta</taxon>
        <taxon>Tracheophyta</taxon>
        <taxon>Spermatophyta</taxon>
        <taxon>Magnoliopsida</taxon>
        <taxon>eudicotyledons</taxon>
        <taxon>Gunneridae</taxon>
        <taxon>Pentapetalae</taxon>
        <taxon>rosids</taxon>
        <taxon>malvids</taxon>
        <taxon>Malvales</taxon>
        <taxon>Malvaceae</taxon>
        <taxon>Malvoideae</taxon>
        <taxon>Hibiscus</taxon>
    </lineage>
</organism>
<dbReference type="Pfam" id="PF00098">
    <property type="entry name" value="zf-CCHC"/>
    <property type="match status" value="1"/>
</dbReference>
<dbReference type="PROSITE" id="PS50158">
    <property type="entry name" value="ZF_CCHC"/>
    <property type="match status" value="1"/>
</dbReference>
<name>A0A6A2WKN9_HIBSY</name>
<keyword evidence="6" id="KW-1185">Reference proteome</keyword>
<dbReference type="InterPro" id="IPR036875">
    <property type="entry name" value="Znf_CCHC_sf"/>
</dbReference>
<evidence type="ECO:0000313" key="6">
    <source>
        <dbReference type="Proteomes" id="UP000436088"/>
    </source>
</evidence>
<gene>
    <name evidence="5" type="ORF">F3Y22_tig00116959pilonHSYRG00026</name>
</gene>
<dbReference type="GO" id="GO:0008270">
    <property type="term" value="F:zinc ion binding"/>
    <property type="evidence" value="ECO:0007669"/>
    <property type="project" value="UniProtKB-KW"/>
</dbReference>
<dbReference type="EMBL" id="VEPZ02001734">
    <property type="protein sequence ID" value="KAE8659938.1"/>
    <property type="molecule type" value="Genomic_DNA"/>
</dbReference>
<proteinExistence type="predicted"/>
<evidence type="ECO:0000256" key="2">
    <source>
        <dbReference type="PROSITE-ProRule" id="PRU00047"/>
    </source>
</evidence>
<dbReference type="InterPro" id="IPR025314">
    <property type="entry name" value="DUF4219"/>
</dbReference>
<dbReference type="Pfam" id="PF25597">
    <property type="entry name" value="SH3_retrovirus"/>
    <property type="match status" value="1"/>
</dbReference>
<dbReference type="SMART" id="SM00343">
    <property type="entry name" value="ZnF_C2HC"/>
    <property type="match status" value="1"/>
</dbReference>
<feature type="domain" description="CCHC-type" evidence="4">
    <location>
        <begin position="138"/>
        <end position="152"/>
    </location>
</feature>
<feature type="region of interest" description="Disordered" evidence="3">
    <location>
        <begin position="618"/>
        <end position="713"/>
    </location>
</feature>
<keyword evidence="2" id="KW-0863">Zinc-finger</keyword>
<dbReference type="GO" id="GO:0004190">
    <property type="term" value="F:aspartic-type endopeptidase activity"/>
    <property type="evidence" value="ECO:0007669"/>
    <property type="project" value="UniProtKB-KW"/>
</dbReference>
<keyword evidence="1" id="KW-0645">Protease</keyword>
<dbReference type="PANTHER" id="PTHR11439">
    <property type="entry name" value="GAG-POL-RELATED RETROTRANSPOSON"/>
    <property type="match status" value="1"/>
</dbReference>
<keyword evidence="2" id="KW-0479">Metal-binding</keyword>
<dbReference type="Gene3D" id="4.10.60.10">
    <property type="entry name" value="Zinc finger, CCHC-type"/>
    <property type="match status" value="1"/>
</dbReference>
<reference evidence="5" key="1">
    <citation type="submission" date="2019-09" db="EMBL/GenBank/DDBJ databases">
        <title>Draft genome information of white flower Hibiscus syriacus.</title>
        <authorList>
            <person name="Kim Y.-M."/>
        </authorList>
    </citation>
    <scope>NUCLEOTIDE SEQUENCE [LARGE SCALE GENOMIC DNA]</scope>
    <source>
        <strain evidence="5">YM2019G1</strain>
    </source>
</reference>
<feature type="compositionally biased region" description="Polar residues" evidence="3">
    <location>
        <begin position="642"/>
        <end position="657"/>
    </location>
</feature>
<keyword evidence="1" id="KW-0378">Hydrolase</keyword>
<dbReference type="GO" id="GO:0003676">
    <property type="term" value="F:nucleic acid binding"/>
    <property type="evidence" value="ECO:0007669"/>
    <property type="project" value="InterPro"/>
</dbReference>
<sequence length="1109" mass="127201">MGDLQVVGRIKKLNNKNYNTWATCMESYLQGQDLWEVVGGGEVTQPATEDANGILNDTKLQLLENELLSMAQRDMAVAQYFHKPSLVEFENLLVGQEAMTKQMGGVSLKGEEEALYTSKSRGTFQWYTGNGSKKDGDKCYNCGKMGHMAKDCWTKKKHVESNTATSSSKENSEDGWDAEALFSTEEEELALTVTTPERIDYKNDWIVDFGCSNHMTGDKQKLQNLSEYNGGRVVVTADNSRLPITHIDKTIVTPRYNTNQVQLQDVYHVPGMKKNLLSVAQLTSSGHYVLFGPQDVKVYRDVKISETPTMEGRRLESIYVMSAESAYVDRTRKNETSDLWHMRLGHVSYSKLSLMVKKSMLKGLPQLDVRTNTVCVGCQYGKAHQLPYDESKFKAKEPLELVLSDVLRPVKQQSISGMRYMVTFIDEFSRYVWVFFMKEKSDIFSKFKEFRDSAEGEYTCANTPQQNGVAERKNRHLVEICRSMLHAKNVPGRFWAEAMRTAAFVINKLPQPRLGFVSPFEKLWNIKPTVSYFRVFGCVCYVFVPDHLRSKFDKKAVRCIFVGYDSKRKGWKCCDPISGRCYTSQNVVFDETSSWWSSEKEVLSDSREFRDKLQQNMGEHDVQLQTSSDESEDPNGDDVEQRVTQNPWQTGVYQQPNEEGGPSETEESIPQSQLRRSTRIRRPNPKYANAAIIEEATEPETFEEATEPEKFEEASKNVKPISCKWVYKIKRRPDGSIDRYKARLVARGFSQQYGLDYDETFSLVAKLITVRDLLALAANKDWNLWQMDVKNAFLHGELDLEIYMTQPMGFQSQDHPEYVLTPTDSSLFVKANEVRFQMKELGQLKHFLGQEVDRTHEGIFLCQQKYAKDLLKRFGMIECKSTSTPMEPNIKMCAHEGKDLEDATMYRKLVGSLIYLTLTRPDISYAVGVMSQYMQNPKKPHLEAVRQILRYVKNTIDYGLLYKKGEDCKLVGYYDAYYAGDHDTRRSTTGYVFKLGSGTISWCSKRQPTVSLSTTEAEYRAATMAAQESTWLIQLMNNLHQPVDYASLLYCDNQSAIRLAENPIFHARTKHVEVHYHFVREKVLQEEIEMRQIKTDEQIADLFTKSLSV</sequence>
<dbReference type="InterPro" id="IPR012337">
    <property type="entry name" value="RNaseH-like_sf"/>
</dbReference>
<dbReference type="CDD" id="cd09272">
    <property type="entry name" value="RNase_HI_RT_Ty1"/>
    <property type="match status" value="1"/>
</dbReference>
<dbReference type="Pfam" id="PF13961">
    <property type="entry name" value="DUF4219"/>
    <property type="match status" value="1"/>
</dbReference>
<evidence type="ECO:0000313" key="5">
    <source>
        <dbReference type="EMBL" id="KAE8659938.1"/>
    </source>
</evidence>
<accession>A0A6A2WKN9</accession>
<dbReference type="Proteomes" id="UP000436088">
    <property type="component" value="Unassembled WGS sequence"/>
</dbReference>
<evidence type="ECO:0000256" key="3">
    <source>
        <dbReference type="SAM" id="MobiDB-lite"/>
    </source>
</evidence>
<evidence type="ECO:0000256" key="1">
    <source>
        <dbReference type="ARBA" id="ARBA00022750"/>
    </source>
</evidence>
<dbReference type="InterPro" id="IPR043502">
    <property type="entry name" value="DNA/RNA_pol_sf"/>
</dbReference>
<dbReference type="PANTHER" id="PTHR11439:SF475">
    <property type="entry name" value="CYSTEINE-RICH RLK (RECEPTOR-LIKE PROTEIN KINASE) 8"/>
    <property type="match status" value="1"/>
</dbReference>
<comment type="caution">
    <text evidence="5">The sequence shown here is derived from an EMBL/GenBank/DDBJ whole genome shotgun (WGS) entry which is preliminary data.</text>
</comment>
<dbReference type="SUPFAM" id="SSF57756">
    <property type="entry name" value="Retrovirus zinc finger-like domains"/>
    <property type="match status" value="1"/>
</dbReference>
<evidence type="ECO:0000259" key="4">
    <source>
        <dbReference type="PROSITE" id="PS50158"/>
    </source>
</evidence>
<dbReference type="InterPro" id="IPR057670">
    <property type="entry name" value="SH3_retrovirus"/>
</dbReference>
<feature type="compositionally biased region" description="Acidic residues" evidence="3">
    <location>
        <begin position="629"/>
        <end position="638"/>
    </location>
</feature>